<evidence type="ECO:0000259" key="1">
    <source>
        <dbReference type="Pfam" id="PF01656"/>
    </source>
</evidence>
<dbReference type="InterPro" id="IPR050678">
    <property type="entry name" value="DNA_Partitioning_ATPase"/>
</dbReference>
<keyword evidence="4" id="KW-1185">Reference proteome</keyword>
<dbReference type="PANTHER" id="PTHR13696:SF96">
    <property type="entry name" value="COBQ_COBB_MIND_PARA NUCLEOTIDE BINDING DOMAIN-CONTAINING PROTEIN"/>
    <property type="match status" value="1"/>
</dbReference>
<evidence type="ECO:0000313" key="3">
    <source>
        <dbReference type="EMBL" id="PUE03754.1"/>
    </source>
</evidence>
<gene>
    <name evidence="2" type="ORF">B0D84_04495</name>
    <name evidence="3" type="ORF">C3L24_04100</name>
</gene>
<dbReference type="Pfam" id="PF01656">
    <property type="entry name" value="CbiA"/>
    <property type="match status" value="1"/>
</dbReference>
<dbReference type="Proteomes" id="UP000243361">
    <property type="component" value="Unassembled WGS sequence"/>
</dbReference>
<protein>
    <submittedName>
        <fullName evidence="2">Cobyrinic acid a,c-diamide synthase</fullName>
    </submittedName>
</protein>
<feature type="domain" description="CobQ/CobB/MinD/ParA nucleotide binding" evidence="1">
    <location>
        <begin position="4"/>
        <end position="182"/>
    </location>
</feature>
<dbReference type="PIRSF" id="PIRSF009320">
    <property type="entry name" value="Nuc_binding_HP_1000"/>
    <property type="match status" value="1"/>
</dbReference>
<dbReference type="AlphaFoldDB" id="A0A657PZL1"/>
<dbReference type="Gene3D" id="3.40.50.300">
    <property type="entry name" value="P-loop containing nucleotide triphosphate hydrolases"/>
    <property type="match status" value="1"/>
</dbReference>
<sequence>MRTIMTMNAKGGCGKTTIATNLATWLADEGARVAIADFDPQGSSLDWLKAREDYEGIPAIEGIDATRGPLKAARGADYLIMDAPAGVHGREIDTLLRRVESLLIPVLPSPIDMRACNRFLSELLASGRISREQTKIAIVANRTRENTLIYKELDHYLGDLGIPFLSHLRESQNYIRSAERGLGIFELAPSMAWQDVLSWDPILDWLTSPDSVGR</sequence>
<comment type="caution">
    <text evidence="2">The sequence shown here is derived from an EMBL/GenBank/DDBJ whole genome shotgun (WGS) entry which is preliminary data.</text>
</comment>
<name>A0A657PZL1_9GAMM</name>
<evidence type="ECO:0000313" key="2">
    <source>
        <dbReference type="EMBL" id="OQX33538.1"/>
    </source>
</evidence>
<dbReference type="CDD" id="cd02042">
    <property type="entry name" value="ParAB_family"/>
    <property type="match status" value="1"/>
</dbReference>
<dbReference type="Proteomes" id="UP000250928">
    <property type="component" value="Unassembled WGS sequence"/>
</dbReference>
<reference evidence="3 5" key="2">
    <citation type="submission" date="2018-01" db="EMBL/GenBank/DDBJ databases">
        <title>Novel co-symbiosis in the lucinid bivalve Phacoides pectinatus.</title>
        <authorList>
            <person name="Lim S.J."/>
            <person name="Davis B.G."/>
            <person name="Gill D.E."/>
            <person name="Engel A.S."/>
            <person name="Anderson L.C."/>
            <person name="Campbell B.J."/>
        </authorList>
    </citation>
    <scope>NUCLEOTIDE SEQUENCE [LARGE SCALE GENOMIC DNA]</scope>
    <source>
        <strain evidence="3">N3_P5</strain>
    </source>
</reference>
<dbReference type="SUPFAM" id="SSF52540">
    <property type="entry name" value="P-loop containing nucleoside triphosphate hydrolases"/>
    <property type="match status" value="1"/>
</dbReference>
<evidence type="ECO:0000313" key="4">
    <source>
        <dbReference type="Proteomes" id="UP000243361"/>
    </source>
</evidence>
<dbReference type="PANTHER" id="PTHR13696">
    <property type="entry name" value="P-LOOP CONTAINING NUCLEOSIDE TRIPHOSPHATE HYDROLASE"/>
    <property type="match status" value="1"/>
</dbReference>
<organism evidence="2 4">
    <name type="scientific">Candidatus Sedimenticola endophacoides</name>
    <dbReference type="NCBI Taxonomy" id="2548426"/>
    <lineage>
        <taxon>Bacteria</taxon>
        <taxon>Pseudomonadati</taxon>
        <taxon>Pseudomonadota</taxon>
        <taxon>Gammaproteobacteria</taxon>
        <taxon>Chromatiales</taxon>
        <taxon>Sedimenticolaceae</taxon>
        <taxon>Sedimenticola</taxon>
    </lineage>
</organism>
<reference evidence="2 4" key="1">
    <citation type="submission" date="2017-02" db="EMBL/GenBank/DDBJ databases">
        <title>Novel co-symbiosis in the unique lucinid bivalve Phacoides pectinatus.</title>
        <authorList>
            <person name="Lim S.J."/>
            <person name="Davis B.G."/>
            <person name="Gill D.E."/>
            <person name="Engel A.S."/>
            <person name="Anderson L.C."/>
            <person name="Campbell B.J."/>
        </authorList>
    </citation>
    <scope>NUCLEOTIDE SEQUENCE [LARGE SCALE GENOMIC DNA]</scope>
    <source>
        <strain evidence="2">LUC13016_P6</strain>
    </source>
</reference>
<evidence type="ECO:0000313" key="5">
    <source>
        <dbReference type="Proteomes" id="UP000250928"/>
    </source>
</evidence>
<dbReference type="EMBL" id="PQCO01000148">
    <property type="protein sequence ID" value="PUE03754.1"/>
    <property type="molecule type" value="Genomic_DNA"/>
</dbReference>
<dbReference type="InterPro" id="IPR027417">
    <property type="entry name" value="P-loop_NTPase"/>
</dbReference>
<accession>A0A657PZL1</accession>
<dbReference type="EMBL" id="MUIE01000288">
    <property type="protein sequence ID" value="OQX33538.1"/>
    <property type="molecule type" value="Genomic_DNA"/>
</dbReference>
<proteinExistence type="predicted"/>
<dbReference type="InterPro" id="IPR002586">
    <property type="entry name" value="CobQ/CobB/MinD/ParA_Nub-bd_dom"/>
</dbReference>